<sequence length="185" mass="21930">MIIKIRRRNYLNIFTNSGECREVEISSLVSLMRTLLFSRFIFPVALFQIARLARNLPHYFMHLNTSGIPNYKILCKRYKPISFTSPNPLNCGHFQVVKASLDKNSECKMQICLFKLHHVYFAKPVNQVLQRNQRRQLKMQIFLLNLKPFAFPSSVKFYCHKATIIKFHQQLIVFRLKPYKSCKKD</sequence>
<organism evidence="1 2">
    <name type="scientific">Echinococcus granulosus</name>
    <name type="common">Hydatid tapeworm</name>
    <dbReference type="NCBI Taxonomy" id="6210"/>
    <lineage>
        <taxon>Eukaryota</taxon>
        <taxon>Metazoa</taxon>
        <taxon>Spiralia</taxon>
        <taxon>Lophotrochozoa</taxon>
        <taxon>Platyhelminthes</taxon>
        <taxon>Cestoda</taxon>
        <taxon>Eucestoda</taxon>
        <taxon>Cyclophyllidea</taxon>
        <taxon>Taeniidae</taxon>
        <taxon>Echinococcus</taxon>
        <taxon>Echinococcus granulosus group</taxon>
    </lineage>
</organism>
<dbReference type="KEGG" id="egl:EGR_05241"/>
<accession>W6UEP6</accession>
<dbReference type="CTD" id="36340956"/>
<dbReference type="GeneID" id="36340956"/>
<reference evidence="1 2" key="1">
    <citation type="journal article" date="2013" name="Nat. Genet.">
        <title>The genome of the hydatid tapeworm Echinococcus granulosus.</title>
        <authorList>
            <person name="Zheng H."/>
            <person name="Zhang W."/>
            <person name="Zhang L."/>
            <person name="Zhang Z."/>
            <person name="Li J."/>
            <person name="Lu G."/>
            <person name="Zhu Y."/>
            <person name="Wang Y."/>
            <person name="Huang Y."/>
            <person name="Liu J."/>
            <person name="Kang H."/>
            <person name="Chen J."/>
            <person name="Wang L."/>
            <person name="Chen A."/>
            <person name="Yu S."/>
            <person name="Gao Z."/>
            <person name="Jin L."/>
            <person name="Gu W."/>
            <person name="Wang Z."/>
            <person name="Zhao L."/>
            <person name="Shi B."/>
            <person name="Wen H."/>
            <person name="Lin R."/>
            <person name="Jones M.K."/>
            <person name="Brejova B."/>
            <person name="Vinar T."/>
            <person name="Zhao G."/>
            <person name="McManus D.P."/>
            <person name="Chen Z."/>
            <person name="Zhou Y."/>
            <person name="Wang S."/>
        </authorList>
    </citation>
    <scope>NUCLEOTIDE SEQUENCE [LARGE SCALE GENOMIC DNA]</scope>
</reference>
<dbReference type="EMBL" id="APAU02000037">
    <property type="protein sequence ID" value="EUB59915.1"/>
    <property type="molecule type" value="Genomic_DNA"/>
</dbReference>
<gene>
    <name evidence="1" type="ORF">EGR_05241</name>
</gene>
<dbReference type="AlphaFoldDB" id="W6UEP6"/>
<keyword evidence="2" id="KW-1185">Reference proteome</keyword>
<comment type="caution">
    <text evidence="1">The sequence shown here is derived from an EMBL/GenBank/DDBJ whole genome shotgun (WGS) entry which is preliminary data.</text>
</comment>
<dbReference type="Proteomes" id="UP000019149">
    <property type="component" value="Unassembled WGS sequence"/>
</dbReference>
<dbReference type="RefSeq" id="XP_024351111.1">
    <property type="nucleotide sequence ID" value="XM_024494490.1"/>
</dbReference>
<name>W6UEP6_ECHGR</name>
<evidence type="ECO:0000313" key="1">
    <source>
        <dbReference type="EMBL" id="EUB59915.1"/>
    </source>
</evidence>
<protein>
    <submittedName>
        <fullName evidence="1">Uncharacterized protein</fullName>
    </submittedName>
</protein>
<evidence type="ECO:0000313" key="2">
    <source>
        <dbReference type="Proteomes" id="UP000019149"/>
    </source>
</evidence>
<proteinExistence type="predicted"/>